<evidence type="ECO:0000313" key="3">
    <source>
        <dbReference type="Proteomes" id="UP000001194"/>
    </source>
</evidence>
<evidence type="ECO:0000313" key="2">
    <source>
        <dbReference type="EMBL" id="EDR02936.1"/>
    </source>
</evidence>
<dbReference type="EMBL" id="DS547127">
    <property type="protein sequence ID" value="EDR02936.1"/>
    <property type="molecule type" value="Genomic_DNA"/>
</dbReference>
<dbReference type="Proteomes" id="UP000001194">
    <property type="component" value="Unassembled WGS sequence"/>
</dbReference>
<feature type="transmembrane region" description="Helical" evidence="1">
    <location>
        <begin position="6"/>
        <end position="37"/>
    </location>
</feature>
<dbReference type="KEGG" id="lbc:LACBIDRAFT_331949"/>
<dbReference type="AlphaFoldDB" id="B0DR49"/>
<dbReference type="HOGENOM" id="CLU_1652448_0_0_1"/>
<proteinExistence type="predicted"/>
<keyword evidence="3" id="KW-1185">Reference proteome</keyword>
<accession>B0DR49</accession>
<dbReference type="GeneID" id="6082040"/>
<gene>
    <name evidence="2" type="ORF">LACBIDRAFT_331949</name>
</gene>
<sequence length="160" mass="16697">MVVPVAFIRVVLCSVVFTLWLYSLCGCGSEIVSYWFIWSWSPLFIRPSLASITPRLLPRASTSFFTQFSPVPQTAQHPGSSLCGPRSDDDEQQIGCCSSFGCHVAVDDVASGLSVLVVVVMGAPRPCRSSGDGGGRCSSTSVGGGTRGRCGGSGGAAWLG</sequence>
<organism evidence="3">
    <name type="scientific">Laccaria bicolor (strain S238N-H82 / ATCC MYA-4686)</name>
    <name type="common">Bicoloured deceiver</name>
    <name type="synonym">Laccaria laccata var. bicolor</name>
    <dbReference type="NCBI Taxonomy" id="486041"/>
    <lineage>
        <taxon>Eukaryota</taxon>
        <taxon>Fungi</taxon>
        <taxon>Dikarya</taxon>
        <taxon>Basidiomycota</taxon>
        <taxon>Agaricomycotina</taxon>
        <taxon>Agaricomycetes</taxon>
        <taxon>Agaricomycetidae</taxon>
        <taxon>Agaricales</taxon>
        <taxon>Agaricineae</taxon>
        <taxon>Hydnangiaceae</taxon>
        <taxon>Laccaria</taxon>
    </lineage>
</organism>
<keyword evidence="1" id="KW-0472">Membrane</keyword>
<name>B0DR49_LACBS</name>
<protein>
    <submittedName>
        <fullName evidence="2">Predicted protein</fullName>
    </submittedName>
</protein>
<reference evidence="2 3" key="1">
    <citation type="journal article" date="2008" name="Nature">
        <title>The genome of Laccaria bicolor provides insights into mycorrhizal symbiosis.</title>
        <authorList>
            <person name="Martin F."/>
            <person name="Aerts A."/>
            <person name="Ahren D."/>
            <person name="Brun A."/>
            <person name="Danchin E.G.J."/>
            <person name="Duchaussoy F."/>
            <person name="Gibon J."/>
            <person name="Kohler A."/>
            <person name="Lindquist E."/>
            <person name="Pereda V."/>
            <person name="Salamov A."/>
            <person name="Shapiro H.J."/>
            <person name="Wuyts J."/>
            <person name="Blaudez D."/>
            <person name="Buee M."/>
            <person name="Brokstein P."/>
            <person name="Canbaeck B."/>
            <person name="Cohen D."/>
            <person name="Courty P.E."/>
            <person name="Coutinho P.M."/>
            <person name="Delaruelle C."/>
            <person name="Detter J.C."/>
            <person name="Deveau A."/>
            <person name="DiFazio S."/>
            <person name="Duplessis S."/>
            <person name="Fraissinet-Tachet L."/>
            <person name="Lucic E."/>
            <person name="Frey-Klett P."/>
            <person name="Fourrey C."/>
            <person name="Feussner I."/>
            <person name="Gay G."/>
            <person name="Grimwood J."/>
            <person name="Hoegger P.J."/>
            <person name="Jain P."/>
            <person name="Kilaru S."/>
            <person name="Labbe J."/>
            <person name="Lin Y.C."/>
            <person name="Legue V."/>
            <person name="Le Tacon F."/>
            <person name="Marmeisse R."/>
            <person name="Melayah D."/>
            <person name="Montanini B."/>
            <person name="Muratet M."/>
            <person name="Nehls U."/>
            <person name="Niculita-Hirzel H."/>
            <person name="Oudot-Le Secq M.P."/>
            <person name="Peter M."/>
            <person name="Quesneville H."/>
            <person name="Rajashekar B."/>
            <person name="Reich M."/>
            <person name="Rouhier N."/>
            <person name="Schmutz J."/>
            <person name="Yin T."/>
            <person name="Chalot M."/>
            <person name="Henrissat B."/>
            <person name="Kuees U."/>
            <person name="Lucas S."/>
            <person name="Van de Peer Y."/>
            <person name="Podila G.K."/>
            <person name="Polle A."/>
            <person name="Pukkila P.J."/>
            <person name="Richardson P.M."/>
            <person name="Rouze P."/>
            <person name="Sanders I.R."/>
            <person name="Stajich J.E."/>
            <person name="Tunlid A."/>
            <person name="Tuskan G."/>
            <person name="Grigoriev I.V."/>
        </authorList>
    </citation>
    <scope>NUCLEOTIDE SEQUENCE [LARGE SCALE GENOMIC DNA]</scope>
    <source>
        <strain evidence="3">S238N-H82 / ATCC MYA-4686</strain>
    </source>
</reference>
<dbReference type="RefSeq" id="XP_001886359.1">
    <property type="nucleotide sequence ID" value="XM_001886324.1"/>
</dbReference>
<evidence type="ECO:0000256" key="1">
    <source>
        <dbReference type="SAM" id="Phobius"/>
    </source>
</evidence>
<keyword evidence="1" id="KW-0812">Transmembrane</keyword>
<keyword evidence="1" id="KW-1133">Transmembrane helix</keyword>
<dbReference type="InParanoid" id="B0DR49"/>